<evidence type="ECO:0000256" key="5">
    <source>
        <dbReference type="ARBA" id="ARBA00023034"/>
    </source>
</evidence>
<dbReference type="Gene3D" id="3.30.450.70">
    <property type="match status" value="1"/>
</dbReference>
<evidence type="ECO:0000256" key="3">
    <source>
        <dbReference type="ARBA" id="ARBA00022824"/>
    </source>
</evidence>
<sequence>MLDTDKAQNPRVVFALIIINKAGGLIYQRDFHEGLTKLSVNDYLILAGTFHGIHAITARLMPRPLAPPPPQKPTGIEVLESDAFRLQCFQTLTGTKFLLFTEPHQTNADVVLRRVYELYADYVMKNPFYQSEMPIRCEAFDRHLGSYVKSRQ</sequence>
<evidence type="ECO:0000256" key="4">
    <source>
        <dbReference type="ARBA" id="ARBA00022892"/>
    </source>
</evidence>
<dbReference type="AlphaFoldDB" id="A0A9P8L2C7"/>
<keyword evidence="3 7" id="KW-0256">Endoplasmic reticulum</keyword>
<dbReference type="Pfam" id="PF04099">
    <property type="entry name" value="Sybindin"/>
    <property type="match status" value="1"/>
</dbReference>
<protein>
    <recommendedName>
        <fullName evidence="7">Trafficking protein particle complex subunit</fullName>
    </recommendedName>
</protein>
<dbReference type="CDD" id="cd14856">
    <property type="entry name" value="TRAPPC4_synbindin"/>
    <property type="match status" value="1"/>
</dbReference>
<dbReference type="FunFam" id="3.30.450.70:FF:000007">
    <property type="entry name" value="Putative sybindin-like family protein"/>
    <property type="match status" value="1"/>
</dbReference>
<dbReference type="EMBL" id="JAGHQL010000094">
    <property type="protein sequence ID" value="KAH0538846.1"/>
    <property type="molecule type" value="Genomic_DNA"/>
</dbReference>
<dbReference type="OrthoDB" id="246406at2759"/>
<keyword evidence="4 7" id="KW-0931">ER-Golgi transport</keyword>
<dbReference type="SUPFAM" id="SSF64356">
    <property type="entry name" value="SNARE-like"/>
    <property type="match status" value="1"/>
</dbReference>
<dbReference type="SMART" id="SM01399">
    <property type="entry name" value="Sybindin"/>
    <property type="match status" value="1"/>
</dbReference>
<proteinExistence type="inferred from homology"/>
<dbReference type="GO" id="GO:0030008">
    <property type="term" value="C:TRAPP complex"/>
    <property type="evidence" value="ECO:0007669"/>
    <property type="project" value="UniProtKB-UniRule"/>
</dbReference>
<accession>A0A9P8L2C7</accession>
<keyword evidence="9" id="KW-1185">Reference proteome</keyword>
<comment type="caution">
    <text evidence="8">The sequence shown here is derived from an EMBL/GenBank/DDBJ whole genome shotgun (WGS) entry which is preliminary data.</text>
</comment>
<dbReference type="InterPro" id="IPR011012">
    <property type="entry name" value="Longin-like_dom_sf"/>
</dbReference>
<evidence type="ECO:0000256" key="7">
    <source>
        <dbReference type="RuleBase" id="RU366065"/>
    </source>
</evidence>
<comment type="similarity">
    <text evidence="6">Belongs to the TRAPP small subunits family. TRAPPC4 subfamily.</text>
</comment>
<reference evidence="8" key="1">
    <citation type="submission" date="2021-03" db="EMBL/GenBank/DDBJ databases">
        <title>Comparative genomics and phylogenomic investigation of the class Geoglossomycetes provide insights into ecological specialization and systematics.</title>
        <authorList>
            <person name="Melie T."/>
            <person name="Pirro S."/>
            <person name="Miller A.N."/>
            <person name="Quandt A."/>
        </authorList>
    </citation>
    <scope>NUCLEOTIDE SEQUENCE</scope>
    <source>
        <strain evidence="8">GBOQ0MN5Z8</strain>
    </source>
</reference>
<dbReference type="GO" id="GO:0006888">
    <property type="term" value="P:endoplasmic reticulum to Golgi vesicle-mediated transport"/>
    <property type="evidence" value="ECO:0007669"/>
    <property type="project" value="UniProtKB-UniRule"/>
</dbReference>
<name>A0A9P8L2C7_9PEZI</name>
<dbReference type="GO" id="GO:0005794">
    <property type="term" value="C:Golgi apparatus"/>
    <property type="evidence" value="ECO:0007669"/>
    <property type="project" value="UniProtKB-SubCell"/>
</dbReference>
<dbReference type="PANTHER" id="PTHR23249:SF15">
    <property type="entry name" value="TRAFFICKING PROTEIN PARTICLE COMPLEX SUBUNIT 4"/>
    <property type="match status" value="1"/>
</dbReference>
<evidence type="ECO:0000256" key="2">
    <source>
        <dbReference type="ARBA" id="ARBA00022448"/>
    </source>
</evidence>
<dbReference type="GO" id="GO:0005783">
    <property type="term" value="C:endoplasmic reticulum"/>
    <property type="evidence" value="ECO:0007669"/>
    <property type="project" value="UniProtKB-SubCell"/>
</dbReference>
<evidence type="ECO:0000256" key="6">
    <source>
        <dbReference type="ARBA" id="ARBA00038179"/>
    </source>
</evidence>
<keyword evidence="5 7" id="KW-0333">Golgi apparatus</keyword>
<evidence type="ECO:0000313" key="9">
    <source>
        <dbReference type="Proteomes" id="UP000698800"/>
    </source>
</evidence>
<gene>
    <name evidence="8" type="ORF">FGG08_004563</name>
</gene>
<dbReference type="Proteomes" id="UP000698800">
    <property type="component" value="Unassembled WGS sequence"/>
</dbReference>
<organism evidence="8 9">
    <name type="scientific">Glutinoglossum americanum</name>
    <dbReference type="NCBI Taxonomy" id="1670608"/>
    <lineage>
        <taxon>Eukaryota</taxon>
        <taxon>Fungi</taxon>
        <taxon>Dikarya</taxon>
        <taxon>Ascomycota</taxon>
        <taxon>Pezizomycotina</taxon>
        <taxon>Geoglossomycetes</taxon>
        <taxon>Geoglossales</taxon>
        <taxon>Geoglossaceae</taxon>
        <taxon>Glutinoglossum</taxon>
    </lineage>
</organism>
<dbReference type="PANTHER" id="PTHR23249">
    <property type="entry name" value="TRAFFICKING PROTEIN PARTICLE COMPLEX SUBUNIT"/>
    <property type="match status" value="1"/>
</dbReference>
<keyword evidence="2 7" id="KW-0813">Transport</keyword>
<evidence type="ECO:0000313" key="8">
    <source>
        <dbReference type="EMBL" id="KAH0538846.1"/>
    </source>
</evidence>
<comment type="subunit">
    <text evidence="7">Part of the multisubunit transport protein particle (TRAPP) complex.</text>
</comment>
<dbReference type="InterPro" id="IPR007233">
    <property type="entry name" value="TRAPPC"/>
</dbReference>
<evidence type="ECO:0000256" key="1">
    <source>
        <dbReference type="ARBA" id="ARBA00004555"/>
    </source>
</evidence>
<comment type="subcellular location">
    <subcellularLocation>
        <location evidence="7">Endoplasmic reticulum</location>
    </subcellularLocation>
    <subcellularLocation>
        <location evidence="7">Golgi apparatus</location>
        <location evidence="7">cis-Golgi network</location>
    </subcellularLocation>
    <subcellularLocation>
        <location evidence="1">Golgi apparatus</location>
    </subcellularLocation>
</comment>